<sequence>MTDTGDLVWSGPSGNVANVRMQTFNDEPVLTYWSGEGTAGADAIVSHGWGEVLVYDSSYTLIATVCPQIDLLLPPGVTAKCLADIHEAQMTSRNTMLVTAYNITETDLTSADGPKDGWVLDCLALEVSLTTGEVLWSWSSLNHVPVQGSQQPLSGSGYNTSNPWDYFHINSIQLVGENYLINSRHFWTTYLVNPAGDILWRIEGHTGGDFGDMPEGGTFAWQHDTRLEYLNDEQTSARLHMFANNNAVPGQPNAILTTGLSLDLTLPPNPQTPPTLHTNLTNPLFPVGAWSQGTCSRLSNGDLFMGYGSDAVMMEYAPIAESDTTEGEVIWSAAFGNGDLVSSYRAFKQVWSATPTTDPNLVVLQADATSDALADCAAGSSHRGYVSWNGATDVTGWAVYAGQSENKLLEVGVAECLGYETEYVVPEDAAFVQVGAVKAGDTAVTRRSAVVAVGKS</sequence>
<reference evidence="1 2" key="1">
    <citation type="submission" date="2023-08" db="EMBL/GenBank/DDBJ databases">
        <title>Black Yeasts Isolated from many extreme environments.</title>
        <authorList>
            <person name="Coleine C."/>
            <person name="Stajich J.E."/>
            <person name="Selbmann L."/>
        </authorList>
    </citation>
    <scope>NUCLEOTIDE SEQUENCE [LARGE SCALE GENOMIC DNA]</scope>
    <source>
        <strain evidence="1 2">CCFEE 5885</strain>
    </source>
</reference>
<evidence type="ECO:0008006" key="3">
    <source>
        <dbReference type="Google" id="ProtNLM"/>
    </source>
</evidence>
<organism evidence="1 2">
    <name type="scientific">Lithohypha guttulata</name>
    <dbReference type="NCBI Taxonomy" id="1690604"/>
    <lineage>
        <taxon>Eukaryota</taxon>
        <taxon>Fungi</taxon>
        <taxon>Dikarya</taxon>
        <taxon>Ascomycota</taxon>
        <taxon>Pezizomycotina</taxon>
        <taxon>Eurotiomycetes</taxon>
        <taxon>Chaetothyriomycetidae</taxon>
        <taxon>Chaetothyriales</taxon>
        <taxon>Trichomeriaceae</taxon>
        <taxon>Lithohypha</taxon>
    </lineage>
</organism>
<dbReference type="PANTHER" id="PTHR35340">
    <property type="entry name" value="PQQ ENZYME REPEAT PROTEIN-RELATED"/>
    <property type="match status" value="1"/>
</dbReference>
<protein>
    <recommendedName>
        <fullName evidence="3">ASST-domain-containing protein</fullName>
    </recommendedName>
</protein>
<comment type="caution">
    <text evidence="1">The sequence shown here is derived from an EMBL/GenBank/DDBJ whole genome shotgun (WGS) entry which is preliminary data.</text>
</comment>
<evidence type="ECO:0000313" key="1">
    <source>
        <dbReference type="EMBL" id="KAK5102529.1"/>
    </source>
</evidence>
<evidence type="ECO:0000313" key="2">
    <source>
        <dbReference type="Proteomes" id="UP001345013"/>
    </source>
</evidence>
<gene>
    <name evidence="1" type="ORF">LTR24_000088</name>
</gene>
<dbReference type="Pfam" id="PF14269">
    <property type="entry name" value="Arylsulfotran_2"/>
    <property type="match status" value="1"/>
</dbReference>
<proteinExistence type="predicted"/>
<accession>A0ABR0KPN0</accession>
<dbReference type="Proteomes" id="UP001345013">
    <property type="component" value="Unassembled WGS sequence"/>
</dbReference>
<name>A0ABR0KPN0_9EURO</name>
<dbReference type="InterPro" id="IPR053143">
    <property type="entry name" value="Arylsulfate_ST"/>
</dbReference>
<dbReference type="EMBL" id="JAVRRG010000001">
    <property type="protein sequence ID" value="KAK5102529.1"/>
    <property type="molecule type" value="Genomic_DNA"/>
</dbReference>
<keyword evidence="2" id="KW-1185">Reference proteome</keyword>
<dbReference type="PANTHER" id="PTHR35340:SF6">
    <property type="entry name" value="ASST-DOMAIN-CONTAINING PROTEIN"/>
    <property type="match status" value="1"/>
</dbReference>
<dbReference type="InterPro" id="IPR039535">
    <property type="entry name" value="ASST-like"/>
</dbReference>